<dbReference type="AlphaFoldDB" id="A0A9Q1FK35"/>
<comment type="caution">
    <text evidence="1">The sequence shown here is derived from an EMBL/GenBank/DDBJ whole genome shotgun (WGS) entry which is preliminary data.</text>
</comment>
<dbReference type="EMBL" id="JAINUF010000005">
    <property type="protein sequence ID" value="KAJ8360174.1"/>
    <property type="molecule type" value="Genomic_DNA"/>
</dbReference>
<proteinExistence type="predicted"/>
<protein>
    <submittedName>
        <fullName evidence="1">Uncharacterized protein</fullName>
    </submittedName>
</protein>
<sequence>MCERYREHLTRLHSLFPSPLYLLCHNRLEQGGGAQGVEPGLPGPVPQTHRNSPCLLLCSEWWGVRGGGWVGLGADVGSSSSGGGHSDYAEDKGQAVCAVTAAVPSAGEGDFLTASLIRLPAELR</sequence>
<evidence type="ECO:0000313" key="2">
    <source>
        <dbReference type="Proteomes" id="UP001152622"/>
    </source>
</evidence>
<accession>A0A9Q1FK35</accession>
<dbReference type="Proteomes" id="UP001152622">
    <property type="component" value="Chromosome 5"/>
</dbReference>
<organism evidence="1 2">
    <name type="scientific">Synaphobranchus kaupii</name>
    <name type="common">Kaup's arrowtooth eel</name>
    <dbReference type="NCBI Taxonomy" id="118154"/>
    <lineage>
        <taxon>Eukaryota</taxon>
        <taxon>Metazoa</taxon>
        <taxon>Chordata</taxon>
        <taxon>Craniata</taxon>
        <taxon>Vertebrata</taxon>
        <taxon>Euteleostomi</taxon>
        <taxon>Actinopterygii</taxon>
        <taxon>Neopterygii</taxon>
        <taxon>Teleostei</taxon>
        <taxon>Anguilliformes</taxon>
        <taxon>Synaphobranchidae</taxon>
        <taxon>Synaphobranchus</taxon>
    </lineage>
</organism>
<evidence type="ECO:0000313" key="1">
    <source>
        <dbReference type="EMBL" id="KAJ8360174.1"/>
    </source>
</evidence>
<keyword evidence="2" id="KW-1185">Reference proteome</keyword>
<gene>
    <name evidence="1" type="ORF">SKAU_G00166990</name>
</gene>
<name>A0A9Q1FK35_SYNKA</name>
<reference evidence="1" key="1">
    <citation type="journal article" date="2023" name="Science">
        <title>Genome structures resolve the early diversification of teleost fishes.</title>
        <authorList>
            <person name="Parey E."/>
            <person name="Louis A."/>
            <person name="Montfort J."/>
            <person name="Bouchez O."/>
            <person name="Roques C."/>
            <person name="Iampietro C."/>
            <person name="Lluch J."/>
            <person name="Castinel A."/>
            <person name="Donnadieu C."/>
            <person name="Desvignes T."/>
            <person name="Floi Bucao C."/>
            <person name="Jouanno E."/>
            <person name="Wen M."/>
            <person name="Mejri S."/>
            <person name="Dirks R."/>
            <person name="Jansen H."/>
            <person name="Henkel C."/>
            <person name="Chen W.J."/>
            <person name="Zahm M."/>
            <person name="Cabau C."/>
            <person name="Klopp C."/>
            <person name="Thompson A.W."/>
            <person name="Robinson-Rechavi M."/>
            <person name="Braasch I."/>
            <person name="Lecointre G."/>
            <person name="Bobe J."/>
            <person name="Postlethwait J.H."/>
            <person name="Berthelot C."/>
            <person name="Roest Crollius H."/>
            <person name="Guiguen Y."/>
        </authorList>
    </citation>
    <scope>NUCLEOTIDE SEQUENCE</scope>
    <source>
        <strain evidence="1">WJC10195</strain>
    </source>
</reference>